<keyword evidence="2" id="KW-1185">Reference proteome</keyword>
<organism evidence="1 2">
    <name type="scientific">Nocardia donostiensis</name>
    <dbReference type="NCBI Taxonomy" id="1538463"/>
    <lineage>
        <taxon>Bacteria</taxon>
        <taxon>Bacillati</taxon>
        <taxon>Actinomycetota</taxon>
        <taxon>Actinomycetes</taxon>
        <taxon>Mycobacteriales</taxon>
        <taxon>Nocardiaceae</taxon>
        <taxon>Nocardia</taxon>
    </lineage>
</organism>
<sequence length="68" mass="6844">MGLPMPGSVIAGNTATVAVARASQTGQPHLTCPDGQHTDGAQLVLEHGQARPLVVPGNCASGLDEEGR</sequence>
<evidence type="ECO:0000313" key="1">
    <source>
        <dbReference type="EMBL" id="ONM46584.1"/>
    </source>
</evidence>
<accession>A0A1V2TAQ5</accession>
<comment type="caution">
    <text evidence="1">The sequence shown here is derived from an EMBL/GenBank/DDBJ whole genome shotgun (WGS) entry which is preliminary data.</text>
</comment>
<evidence type="ECO:0000313" key="2">
    <source>
        <dbReference type="Proteomes" id="UP000188836"/>
    </source>
</evidence>
<dbReference type="Proteomes" id="UP000188836">
    <property type="component" value="Unassembled WGS sequence"/>
</dbReference>
<gene>
    <name evidence="1" type="ORF">B0T46_21920</name>
</gene>
<protein>
    <submittedName>
        <fullName evidence="1">Uncharacterized protein</fullName>
    </submittedName>
</protein>
<dbReference type="EMBL" id="MUMY01000022">
    <property type="protein sequence ID" value="ONM46584.1"/>
    <property type="molecule type" value="Genomic_DNA"/>
</dbReference>
<dbReference type="AlphaFoldDB" id="A0A1V2TAQ5"/>
<reference evidence="1 2" key="1">
    <citation type="journal article" date="2016" name="Antonie Van Leeuwenhoek">
        <title>Nocardia donostiensis sp. nov., isolated from human respiratory specimens.</title>
        <authorList>
            <person name="Ercibengoa M."/>
            <person name="Bell M."/>
            <person name="Marimon J.M."/>
            <person name="Humrighouse B."/>
            <person name="Klenk H.P."/>
            <person name="Potter G."/>
            <person name="Perez-Trallero E."/>
        </authorList>
    </citation>
    <scope>NUCLEOTIDE SEQUENCE [LARGE SCALE GENOMIC DNA]</scope>
    <source>
        <strain evidence="1 2">X1655</strain>
    </source>
</reference>
<name>A0A1V2TAQ5_9NOCA</name>
<proteinExistence type="predicted"/>